<sequence>MTSESDHQVPSGVGLYSVTGDKDECDTCSFLPVCHLGERGWDCIVTKTKSTEVAIAVDFAGVGSIETALGQVLQLQAQRIQEQMNEGPGAEATAKQQADHRKDLDKNINNLFKNGLALRNAKAAAAAKSGGSTNPGVLLDDDGNEIPTRVTPELMAWALDDLEKSGLNRRSVTRTDVVEHLREHRKLAPASTVELEGEF</sequence>
<name>A0AAF0GL06_9CAUD</name>
<accession>A0AAF0GL06</accession>
<organism evidence="1 2">
    <name type="scientific">Rhodococcus phage Trogglehumper</name>
    <dbReference type="NCBI Taxonomy" id="3038381"/>
    <lineage>
        <taxon>Viruses</taxon>
        <taxon>Duplodnaviria</taxon>
        <taxon>Heunggongvirae</taxon>
        <taxon>Uroviricota</taxon>
        <taxon>Caudoviricetes</taxon>
        <taxon>Caudoviricetes incertae sedis</taxon>
        <taxon>Trogglehumpervirus</taxon>
        <taxon>Trogglehumpervirus trogglehumper</taxon>
    </lineage>
</organism>
<dbReference type="EMBL" id="OQ709222">
    <property type="protein sequence ID" value="WGH21912.1"/>
    <property type="molecule type" value="Genomic_DNA"/>
</dbReference>
<keyword evidence="2" id="KW-1185">Reference proteome</keyword>
<reference evidence="1" key="1">
    <citation type="submission" date="2023-03" db="EMBL/GenBank/DDBJ databases">
        <authorList>
            <person name="Aguilar E."/>
            <person name="Antigua R."/>
            <person name="Antonino C."/>
            <person name="Bisram R."/>
            <person name="Chen J."/>
            <person name="Davilmar B."/>
            <person name="Del R.K."/>
            <person name="Germosen J."/>
            <person name="Hernandez J."/>
            <person name="Kelloggs L."/>
            <person name="Lema C."/>
            <person name="Li J."/>
            <person name="Melendez A."/>
            <person name="Mohammed I."/>
            <person name="Ryan A."/>
            <person name="Singh S."/>
            <person name="Tariq H."/>
            <person name="Golebiewska U.P."/>
            <person name="Russell D.A."/>
            <person name="Jacobs-Sera D."/>
            <person name="Hatfull G.F."/>
        </authorList>
    </citation>
    <scope>NUCLEOTIDE SEQUENCE</scope>
</reference>
<gene>
    <name evidence="1" type="primary">28</name>
    <name evidence="1" type="ORF">SEA_TROGGLEHUMPER_28</name>
</gene>
<proteinExistence type="predicted"/>
<evidence type="ECO:0000313" key="2">
    <source>
        <dbReference type="Proteomes" id="UP001242841"/>
    </source>
</evidence>
<protein>
    <submittedName>
        <fullName evidence="1">Uncharacterized protein</fullName>
    </submittedName>
</protein>
<evidence type="ECO:0000313" key="1">
    <source>
        <dbReference type="EMBL" id="WGH21912.1"/>
    </source>
</evidence>
<dbReference type="Proteomes" id="UP001242841">
    <property type="component" value="Segment"/>
</dbReference>